<protein>
    <recommendedName>
        <fullName evidence="3">Heme-binding protein</fullName>
    </recommendedName>
</protein>
<organism evidence="1 2">
    <name type="scientific">candidate division TM6 bacterium JCVI TM6SC1</name>
    <dbReference type="NCBI Taxonomy" id="1306947"/>
    <lineage>
        <taxon>Bacteria</taxon>
        <taxon>Candidatus Babelota</taxon>
        <taxon>Vermiphilus</taxon>
    </lineage>
</organism>
<dbReference type="InterPro" id="IPR011256">
    <property type="entry name" value="Reg_factor_effector_dom_sf"/>
</dbReference>
<dbReference type="eggNOG" id="COG3449">
    <property type="taxonomic scope" value="Bacteria"/>
</dbReference>
<dbReference type="PANTHER" id="PTHR11220:SF1">
    <property type="entry name" value="HEME-BINDING PROTEIN 2"/>
    <property type="match status" value="1"/>
</dbReference>
<evidence type="ECO:0000313" key="2">
    <source>
        <dbReference type="Proteomes" id="UP000032214"/>
    </source>
</evidence>
<evidence type="ECO:0000313" key="1">
    <source>
        <dbReference type="EMBL" id="KIX85070.1"/>
    </source>
</evidence>
<gene>
    <name evidence="1" type="ORF">J120_03985</name>
</gene>
<proteinExistence type="predicted"/>
<reference evidence="1 2" key="1">
    <citation type="journal article" date="2013" name="Proc. Natl. Acad. Sci. U.S.A.">
        <title>Candidate phylum TM6 genome recovered from a hospital sink biofilm provides genomic insights into this uncultivated phylum.</title>
        <authorList>
            <person name="McLean J.S."/>
            <person name="Lombardo M.J."/>
            <person name="Badger J.H."/>
            <person name="Edlund A."/>
            <person name="Novotny M."/>
            <person name="Yee-Greenbaum J."/>
            <person name="Vyahhi N."/>
            <person name="Hall A.P."/>
            <person name="Yang Y."/>
            <person name="Dupont C.L."/>
            <person name="Ziegler M.G."/>
            <person name="Chitsaz H."/>
            <person name="Allen A.E."/>
            <person name="Yooseph S."/>
            <person name="Tesler G."/>
            <person name="Pevzner P.A."/>
            <person name="Friedman R.M."/>
            <person name="Nealson K.H."/>
            <person name="Venter J.C."/>
            <person name="Lasken R.S."/>
        </authorList>
    </citation>
    <scope>NUCLEOTIDE SEQUENCE [LARGE SCALE GENOMIC DNA]</scope>
    <source>
        <strain evidence="1 2">TM6SC1</strain>
    </source>
</reference>
<dbReference type="SUPFAM" id="SSF55136">
    <property type="entry name" value="Probable bacterial effector-binding domain"/>
    <property type="match status" value="1"/>
</dbReference>
<dbReference type="Proteomes" id="UP000032214">
    <property type="component" value="Unassembled WGS sequence"/>
</dbReference>
<dbReference type="InterPro" id="IPR006917">
    <property type="entry name" value="SOUL_heme-bd"/>
</dbReference>
<dbReference type="Pfam" id="PF04832">
    <property type="entry name" value="SOUL"/>
    <property type="match status" value="2"/>
</dbReference>
<dbReference type="AlphaFoldDB" id="A0A0D2I1H0"/>
<dbReference type="EMBL" id="ARQD01000003">
    <property type="protein sequence ID" value="KIX85070.1"/>
    <property type="molecule type" value="Genomic_DNA"/>
</dbReference>
<comment type="caution">
    <text evidence="1">The sequence shown here is derived from an EMBL/GenBank/DDBJ whole genome shotgun (WGS) entry which is preliminary data.</text>
</comment>
<keyword evidence="2" id="KW-1185">Reference proteome</keyword>
<dbReference type="PANTHER" id="PTHR11220">
    <property type="entry name" value="HEME-BINDING PROTEIN-RELATED"/>
    <property type="match status" value="1"/>
</dbReference>
<evidence type="ECO:0008006" key="3">
    <source>
        <dbReference type="Google" id="ProtNLM"/>
    </source>
</evidence>
<name>A0A0D2I1H0_9BACT</name>
<dbReference type="STRING" id="1306947.J120_03985"/>
<dbReference type="Gene3D" id="3.20.80.10">
    <property type="entry name" value="Regulatory factor, effector binding domain"/>
    <property type="match status" value="1"/>
</dbReference>
<accession>A0A0D2I1H0</accession>
<sequence>MSLAVVMGLIATLMFGWVVWSWYELKTVDEPAYTVAERKSEYEIRIYKPYITVQVTMPEAGEYFDNQAFRKLFKYITGFNVSKNKIPMTVPVFQSAGQSIKMTAPVLTDSRPHITTMAFVMPAHFTFKNTPIPQDKSLEVIQNPERKVAVLRFGWYPSEKRALLYMQKLHNLLIQDGIPFTSTKIARYNPPFAFPLLMRNEIWAELK</sequence>